<feature type="domain" description="ResB-like" evidence="8">
    <location>
        <begin position="204"/>
        <end position="279"/>
    </location>
</feature>
<dbReference type="Pfam" id="PF01578">
    <property type="entry name" value="Cytochrom_C_asm"/>
    <property type="match status" value="1"/>
</dbReference>
<dbReference type="GO" id="GO:0005886">
    <property type="term" value="C:plasma membrane"/>
    <property type="evidence" value="ECO:0007669"/>
    <property type="project" value="TreeGrafter"/>
</dbReference>
<evidence type="ECO:0000256" key="3">
    <source>
        <dbReference type="ARBA" id="ARBA00022748"/>
    </source>
</evidence>
<dbReference type="GO" id="GO:0020037">
    <property type="term" value="F:heme binding"/>
    <property type="evidence" value="ECO:0007669"/>
    <property type="project" value="InterPro"/>
</dbReference>
<dbReference type="Proteomes" id="UP000257045">
    <property type="component" value="Unassembled WGS sequence"/>
</dbReference>
<feature type="transmembrane region" description="Helical" evidence="6">
    <location>
        <begin position="709"/>
        <end position="735"/>
    </location>
</feature>
<keyword evidence="2 6" id="KW-0812">Transmembrane</keyword>
<dbReference type="Pfam" id="PF05140">
    <property type="entry name" value="ResB"/>
    <property type="match status" value="1"/>
</dbReference>
<organism evidence="9 10">
    <name type="scientific">Helicobacter brantae</name>
    <dbReference type="NCBI Taxonomy" id="375927"/>
    <lineage>
        <taxon>Bacteria</taxon>
        <taxon>Pseudomonadati</taxon>
        <taxon>Campylobacterota</taxon>
        <taxon>Epsilonproteobacteria</taxon>
        <taxon>Campylobacterales</taxon>
        <taxon>Helicobacteraceae</taxon>
        <taxon>Helicobacter</taxon>
    </lineage>
</organism>
<reference evidence="9 10" key="1">
    <citation type="submission" date="2018-04" db="EMBL/GenBank/DDBJ databases">
        <title>Novel Campyloabacter and Helicobacter Species and Strains.</title>
        <authorList>
            <person name="Mannion A.J."/>
            <person name="Shen Z."/>
            <person name="Fox J.G."/>
        </authorList>
    </citation>
    <scope>NUCLEOTIDE SEQUENCE [LARGE SCALE GENOMIC DNA]</scope>
    <source>
        <strain evidence="9 10">MIT 04-9366</strain>
    </source>
</reference>
<feature type="domain" description="Cytochrome c assembly protein" evidence="7">
    <location>
        <begin position="641"/>
        <end position="843"/>
    </location>
</feature>
<dbReference type="PANTHER" id="PTHR30071:SF1">
    <property type="entry name" value="CYTOCHROME B_B6 PROTEIN-RELATED"/>
    <property type="match status" value="1"/>
</dbReference>
<accession>A0A3D8J314</accession>
<evidence type="ECO:0000313" key="10">
    <source>
        <dbReference type="Proteomes" id="UP000257045"/>
    </source>
</evidence>
<feature type="transmembrane region" description="Helical" evidence="6">
    <location>
        <begin position="855"/>
        <end position="872"/>
    </location>
</feature>
<feature type="transmembrane region" description="Helical" evidence="6">
    <location>
        <begin position="815"/>
        <end position="835"/>
    </location>
</feature>
<feature type="transmembrane region" description="Helical" evidence="6">
    <location>
        <begin position="647"/>
        <end position="664"/>
    </location>
</feature>
<keyword evidence="5 6" id="KW-0472">Membrane</keyword>
<dbReference type="OrthoDB" id="9814290at2"/>
<feature type="transmembrane region" description="Helical" evidence="6">
    <location>
        <begin position="579"/>
        <end position="600"/>
    </location>
</feature>
<protein>
    <submittedName>
        <fullName evidence="9">Cytochrome C biogenesis protein</fullName>
    </submittedName>
</protein>
<evidence type="ECO:0000256" key="4">
    <source>
        <dbReference type="ARBA" id="ARBA00022989"/>
    </source>
</evidence>
<dbReference type="GO" id="GO:0017004">
    <property type="term" value="P:cytochrome complex assembly"/>
    <property type="evidence" value="ECO:0007669"/>
    <property type="project" value="UniProtKB-KW"/>
</dbReference>
<gene>
    <name evidence="9" type="ORF">CQA58_01875</name>
</gene>
<feature type="transmembrane region" description="Helical" evidence="6">
    <location>
        <begin position="32"/>
        <end position="57"/>
    </location>
</feature>
<feature type="transmembrane region" description="Helical" evidence="6">
    <location>
        <begin position="612"/>
        <end position="635"/>
    </location>
</feature>
<feature type="transmembrane region" description="Helical" evidence="6">
    <location>
        <begin position="671"/>
        <end position="689"/>
    </location>
</feature>
<dbReference type="InterPro" id="IPR045062">
    <property type="entry name" value="Cyt_c_biogenesis_CcsA/CcmC"/>
</dbReference>
<proteinExistence type="predicted"/>
<dbReference type="PANTHER" id="PTHR30071">
    <property type="entry name" value="HEME EXPORTER PROTEIN C"/>
    <property type="match status" value="1"/>
</dbReference>
<comment type="subcellular location">
    <subcellularLocation>
        <location evidence="1">Membrane</location>
        <topology evidence="1">Multi-pass membrane protein</topology>
    </subcellularLocation>
</comment>
<feature type="transmembrane region" description="Helical" evidence="6">
    <location>
        <begin position="747"/>
        <end position="770"/>
    </location>
</feature>
<evidence type="ECO:0000256" key="6">
    <source>
        <dbReference type="SAM" id="Phobius"/>
    </source>
</evidence>
<keyword evidence="4 6" id="KW-1133">Transmembrane helix</keyword>
<evidence type="ECO:0000259" key="7">
    <source>
        <dbReference type="Pfam" id="PF01578"/>
    </source>
</evidence>
<sequence length="884" mass="99839">MWVTLGLLLAYAVACGVATWLENDFGTPSAKALVYGALWFDLLHLLLSLNLLGVIIFSRMWQRRKRASFLLHCSFLLIVVGAGVTRYFGVEGGMHIREGESSNLVISSEKYLTLYDKDSQEEISFPVVFTPLHQKHFSQTLTLSGKTLTLKTTRYTPLEESEYSAPILEVELSNGGESRSILLIENYVQDNIVPFTLGDSTYALNWGPRFITLPFSLRLDDFILERYAGSNSPSSYESIVQVIEGGESKSYKIFMNNVLDYGGYRFFQSSYDEDEQGTILSVNKDIGKYPTYAGYTLLILASLWILLSPSSRISALRNYLKAHSQIALALCLFALTPSFGDEGERVLEVIEKVKTHSKEHSAQFSSLLVQDFGGRVKPMDSMAMDFVHKMTKKDSFLGMDYNQIFLGMLVFPDEFRAIKMFPIKSPALKDTLGIPQSQKYIAYNDLIGDEGYKLINYIQEANRKKPQERSTFDKEVLGLNERFNIAYLIYSGEALRVFPDMSGESQKWFSPSEMPTARKTQIALMGYLQGLREGIEQNSWEDASIWLDSIKSLQSQYGSDISPSKQKITLEIWLNHCNIFYYLIFAYLLLGLALLLLSLYSLLSSPLSRASFGVFVLLWVCMIIQTLGLIVRWIVGDHAPWSNAYESMIFISWASVVAGVVFFPKSYLTQAMASLLSAIVLFVANLGFMDPQIGNLVPVLKSYWLNIHVFVITASYGFLGLSLMLGLVSLILFIFRAKREKINQSLLNLHCINEISMIIGLLMLTAGNFLGGVWANESWGRYWGWDPKETWALISIIIYTIILHLRFIPSLNSPYVFAVASIWGFYSILMTYFGVNYYLSGMHSYASGDNLPIPTFLWYCLGVSVLLPLLAFPQRGLKAPKMHK</sequence>
<dbReference type="InterPro" id="IPR002541">
    <property type="entry name" value="Cyt_c_assembly"/>
</dbReference>
<dbReference type="InterPro" id="IPR007816">
    <property type="entry name" value="ResB-like_domain"/>
</dbReference>
<evidence type="ECO:0000313" key="9">
    <source>
        <dbReference type="EMBL" id="RDU71878.1"/>
    </source>
</evidence>
<feature type="transmembrane region" description="Helical" evidence="6">
    <location>
        <begin position="790"/>
        <end position="808"/>
    </location>
</feature>
<dbReference type="EMBL" id="NXLV01000002">
    <property type="protein sequence ID" value="RDU71878.1"/>
    <property type="molecule type" value="Genomic_DNA"/>
</dbReference>
<name>A0A3D8J314_9HELI</name>
<keyword evidence="3" id="KW-0201">Cytochrome c-type biogenesis</keyword>
<evidence type="ECO:0000256" key="1">
    <source>
        <dbReference type="ARBA" id="ARBA00004141"/>
    </source>
</evidence>
<evidence type="ECO:0000256" key="2">
    <source>
        <dbReference type="ARBA" id="ARBA00022692"/>
    </source>
</evidence>
<feature type="transmembrane region" description="Helical" evidence="6">
    <location>
        <begin position="69"/>
        <end position="88"/>
    </location>
</feature>
<comment type="caution">
    <text evidence="9">The sequence shown here is derived from an EMBL/GenBank/DDBJ whole genome shotgun (WGS) entry which is preliminary data.</text>
</comment>
<evidence type="ECO:0000256" key="5">
    <source>
        <dbReference type="ARBA" id="ARBA00023136"/>
    </source>
</evidence>
<dbReference type="AlphaFoldDB" id="A0A3D8J314"/>
<keyword evidence="10" id="KW-1185">Reference proteome</keyword>
<evidence type="ECO:0000259" key="8">
    <source>
        <dbReference type="Pfam" id="PF05140"/>
    </source>
</evidence>